<accession>A0A2H3BUP3</accession>
<keyword evidence="1" id="KW-0472">Membrane</keyword>
<proteinExistence type="predicted"/>
<feature type="transmembrane region" description="Helical" evidence="1">
    <location>
        <begin position="50"/>
        <end position="71"/>
    </location>
</feature>
<keyword evidence="3" id="KW-1185">Reference proteome</keyword>
<dbReference type="AlphaFoldDB" id="A0A2H3BUP3"/>
<evidence type="ECO:0000313" key="3">
    <source>
        <dbReference type="Proteomes" id="UP000218334"/>
    </source>
</evidence>
<dbReference type="EMBL" id="KZ293420">
    <property type="protein sequence ID" value="PBK73320.1"/>
    <property type="molecule type" value="Genomic_DNA"/>
</dbReference>
<organism evidence="2 3">
    <name type="scientific">Armillaria solidipes</name>
    <dbReference type="NCBI Taxonomy" id="1076256"/>
    <lineage>
        <taxon>Eukaryota</taxon>
        <taxon>Fungi</taxon>
        <taxon>Dikarya</taxon>
        <taxon>Basidiomycota</taxon>
        <taxon>Agaricomycotina</taxon>
        <taxon>Agaricomycetes</taxon>
        <taxon>Agaricomycetidae</taxon>
        <taxon>Agaricales</taxon>
        <taxon>Marasmiineae</taxon>
        <taxon>Physalacriaceae</taxon>
        <taxon>Armillaria</taxon>
    </lineage>
</organism>
<protein>
    <submittedName>
        <fullName evidence="2">Uncharacterized protein</fullName>
    </submittedName>
</protein>
<evidence type="ECO:0000256" key="1">
    <source>
        <dbReference type="SAM" id="Phobius"/>
    </source>
</evidence>
<keyword evidence="1" id="KW-0812">Transmembrane</keyword>
<reference evidence="3" key="1">
    <citation type="journal article" date="2017" name="Nat. Ecol. Evol.">
        <title>Genome expansion and lineage-specific genetic innovations in the forest pathogenic fungi Armillaria.</title>
        <authorList>
            <person name="Sipos G."/>
            <person name="Prasanna A.N."/>
            <person name="Walter M.C."/>
            <person name="O'Connor E."/>
            <person name="Balint B."/>
            <person name="Krizsan K."/>
            <person name="Kiss B."/>
            <person name="Hess J."/>
            <person name="Varga T."/>
            <person name="Slot J."/>
            <person name="Riley R."/>
            <person name="Boka B."/>
            <person name="Rigling D."/>
            <person name="Barry K."/>
            <person name="Lee J."/>
            <person name="Mihaltcheva S."/>
            <person name="LaButti K."/>
            <person name="Lipzen A."/>
            <person name="Waldron R."/>
            <person name="Moloney N.M."/>
            <person name="Sperisen C."/>
            <person name="Kredics L."/>
            <person name="Vagvoelgyi C."/>
            <person name="Patrignani A."/>
            <person name="Fitzpatrick D."/>
            <person name="Nagy I."/>
            <person name="Doyle S."/>
            <person name="Anderson J.B."/>
            <person name="Grigoriev I.V."/>
            <person name="Gueldener U."/>
            <person name="Muensterkoetter M."/>
            <person name="Nagy L.G."/>
        </authorList>
    </citation>
    <scope>NUCLEOTIDE SEQUENCE [LARGE SCALE GENOMIC DNA]</scope>
    <source>
        <strain evidence="3">28-4</strain>
    </source>
</reference>
<evidence type="ECO:0000313" key="2">
    <source>
        <dbReference type="EMBL" id="PBK73320.1"/>
    </source>
</evidence>
<gene>
    <name evidence="2" type="ORF">ARMSODRAFT_628241</name>
</gene>
<keyword evidence="1" id="KW-1133">Transmembrane helix</keyword>
<sequence>MHLCVSTIGVIVSFDRFDLFVQCRYAFNSEEKAAMLFQSDGNHQVRRMDATFSPCGLFLLPFGLAFILTIASNRSSVETISHSTPSHHHSVAMESIRFLWRFTLSPLCNTTKRCTVSTKLKNCETHRPHPVNGDVSFFRIFFLLLAQISIDND</sequence>
<dbReference type="Proteomes" id="UP000218334">
    <property type="component" value="Unassembled WGS sequence"/>
</dbReference>
<name>A0A2H3BUP3_9AGAR</name>